<evidence type="ECO:0000259" key="1">
    <source>
        <dbReference type="Pfam" id="PF11716"/>
    </source>
</evidence>
<proteinExistence type="predicted"/>
<protein>
    <recommendedName>
        <fullName evidence="1">Mycothiol-dependent maleylpyruvate isomerase metal-binding domain-containing protein</fullName>
    </recommendedName>
</protein>
<dbReference type="InterPro" id="IPR034660">
    <property type="entry name" value="DinB/YfiT-like"/>
</dbReference>
<dbReference type="InterPro" id="IPR024344">
    <property type="entry name" value="MDMPI_metal-binding"/>
</dbReference>
<reference evidence="3" key="1">
    <citation type="journal article" date="2019" name="Int. J. Syst. Evol. Microbiol.">
        <title>The Global Catalogue of Microorganisms (GCM) 10K type strain sequencing project: providing services to taxonomists for standard genome sequencing and annotation.</title>
        <authorList>
            <consortium name="The Broad Institute Genomics Platform"/>
            <consortium name="The Broad Institute Genome Sequencing Center for Infectious Disease"/>
            <person name="Wu L."/>
            <person name="Ma J."/>
        </authorList>
    </citation>
    <scope>NUCLEOTIDE SEQUENCE [LARGE SCALE GENOMIC DNA]</scope>
    <source>
        <strain evidence="3">JCM 16898</strain>
    </source>
</reference>
<name>A0ABP6WX01_9PSEU</name>
<evidence type="ECO:0000313" key="3">
    <source>
        <dbReference type="Proteomes" id="UP001500689"/>
    </source>
</evidence>
<gene>
    <name evidence="2" type="ORF">GCM10022222_46590</name>
</gene>
<dbReference type="Proteomes" id="UP001500689">
    <property type="component" value="Unassembled WGS sequence"/>
</dbReference>
<dbReference type="Gene3D" id="1.20.120.450">
    <property type="entry name" value="dinb family like domain"/>
    <property type="match status" value="1"/>
</dbReference>
<dbReference type="RefSeq" id="WP_344863208.1">
    <property type="nucleotide sequence ID" value="NZ_BAAAZN010000010.1"/>
</dbReference>
<dbReference type="SUPFAM" id="SSF109854">
    <property type="entry name" value="DinB/YfiT-like putative metalloenzymes"/>
    <property type="match status" value="1"/>
</dbReference>
<accession>A0ABP6WX01</accession>
<feature type="domain" description="Mycothiol-dependent maleylpyruvate isomerase metal-binding" evidence="1">
    <location>
        <begin position="22"/>
        <end position="164"/>
    </location>
</feature>
<keyword evidence="3" id="KW-1185">Reference proteome</keyword>
<comment type="caution">
    <text evidence="2">The sequence shown here is derived from an EMBL/GenBank/DDBJ whole genome shotgun (WGS) entry which is preliminary data.</text>
</comment>
<organism evidence="2 3">
    <name type="scientific">Amycolatopsis ultiminotia</name>
    <dbReference type="NCBI Taxonomy" id="543629"/>
    <lineage>
        <taxon>Bacteria</taxon>
        <taxon>Bacillati</taxon>
        <taxon>Actinomycetota</taxon>
        <taxon>Actinomycetes</taxon>
        <taxon>Pseudonocardiales</taxon>
        <taxon>Pseudonocardiaceae</taxon>
        <taxon>Amycolatopsis</taxon>
    </lineage>
</organism>
<dbReference type="Pfam" id="PF11716">
    <property type="entry name" value="MDMPI_N"/>
    <property type="match status" value="1"/>
</dbReference>
<dbReference type="EMBL" id="BAAAZN010000010">
    <property type="protein sequence ID" value="GAA3557709.1"/>
    <property type="molecule type" value="Genomic_DNA"/>
</dbReference>
<sequence>MAQAPFGQLDEAFLDGATTCSAFLRADAVRTSWGAASALPEMSVGALACHLARQVSRAAELLRASPELPTLASADQHYARAAWVTAESVHDPANDRTTDDAEAALGFDWMVQRFDTDLAAVTEQLRSGTASEVVDIPWQGWSLRREDFLRTRLLEIVVHSADLAASLELPSPEFPDAAFSPVLDLLARLAVGRHGQAAVIGSLTRRERTRNISAF</sequence>
<evidence type="ECO:0000313" key="2">
    <source>
        <dbReference type="EMBL" id="GAA3557709.1"/>
    </source>
</evidence>